<evidence type="ECO:0000259" key="2">
    <source>
        <dbReference type="PROSITE" id="PS50076"/>
    </source>
</evidence>
<dbReference type="PRINTS" id="PR00625">
    <property type="entry name" value="JDOMAIN"/>
</dbReference>
<feature type="compositionally biased region" description="Low complexity" evidence="1">
    <location>
        <begin position="380"/>
        <end position="394"/>
    </location>
</feature>
<dbReference type="AlphaFoldDB" id="A0A5B0S6K9"/>
<dbReference type="SMART" id="SM00271">
    <property type="entry name" value="DnaJ"/>
    <property type="match status" value="1"/>
</dbReference>
<evidence type="ECO:0000256" key="1">
    <source>
        <dbReference type="SAM" id="MobiDB-lite"/>
    </source>
</evidence>
<dbReference type="GO" id="GO:0051087">
    <property type="term" value="F:protein-folding chaperone binding"/>
    <property type="evidence" value="ECO:0007669"/>
    <property type="project" value="TreeGrafter"/>
</dbReference>
<gene>
    <name evidence="3" type="ORF">PGT21_009885</name>
    <name evidence="4" type="ORF">PGTUg99_009999</name>
</gene>
<feature type="compositionally biased region" description="Low complexity" evidence="1">
    <location>
        <begin position="167"/>
        <end position="182"/>
    </location>
</feature>
<feature type="region of interest" description="Disordered" evidence="1">
    <location>
        <begin position="376"/>
        <end position="395"/>
    </location>
</feature>
<dbReference type="EMBL" id="VSWC01000119">
    <property type="protein sequence ID" value="KAA1082665.1"/>
    <property type="molecule type" value="Genomic_DNA"/>
</dbReference>
<dbReference type="Proteomes" id="UP000325313">
    <property type="component" value="Unassembled WGS sequence"/>
</dbReference>
<dbReference type="SUPFAM" id="SSF46565">
    <property type="entry name" value="Chaperone J-domain"/>
    <property type="match status" value="1"/>
</dbReference>
<feature type="compositionally biased region" description="Polar residues" evidence="1">
    <location>
        <begin position="221"/>
        <end position="230"/>
    </location>
</feature>
<feature type="region of interest" description="Disordered" evidence="1">
    <location>
        <begin position="439"/>
        <end position="476"/>
    </location>
</feature>
<dbReference type="GO" id="GO:0051082">
    <property type="term" value="F:unfolded protein binding"/>
    <property type="evidence" value="ECO:0007669"/>
    <property type="project" value="TreeGrafter"/>
</dbReference>
<feature type="region of interest" description="Disordered" evidence="1">
    <location>
        <begin position="155"/>
        <end position="371"/>
    </location>
</feature>
<dbReference type="Gene3D" id="1.10.287.110">
    <property type="entry name" value="DnaJ domain"/>
    <property type="match status" value="1"/>
</dbReference>
<feature type="compositionally biased region" description="Low complexity" evidence="1">
    <location>
        <begin position="358"/>
        <end position="371"/>
    </location>
</feature>
<keyword evidence="5" id="KW-1185">Reference proteome</keyword>
<feature type="compositionally biased region" description="Basic residues" evidence="1">
    <location>
        <begin position="458"/>
        <end position="470"/>
    </location>
</feature>
<feature type="region of interest" description="Disordered" evidence="1">
    <location>
        <begin position="508"/>
        <end position="556"/>
    </location>
</feature>
<sequence length="556" mass="61491">MTDAYRVLNVSPTASLSDIRDAYLDLACLHHPCKLSDRQAINSNLLNSTANHTQFRLAAEAYALIGDDSRRELYDLIKSSEYRKSAGRYAQDAESTLAQERLGGHPMGRSRARSELTIDLRVGLPPELRAMLIDLDPVKVFNQVVCQIDQERRAQRQARQAADKLASSPSSSFKTTSNKPSSMAVPQSKYLSPPSRFLDESSFSRTSNSKSSGVPVRDEGSSTTTTTKQPHFNGALKTGILRDESKSQFRQSPSSIGELLSRDHGKPYQSSIHSEYYREPIRSSGQSTSSSSYISNSASHSGGSSHRNNRSRRVSFSNDVIESDQLKQAREAVKSFKSEAARKTPKPALINPTSPRHSISSSIEGNGNSSNLRGLVNKFGSLSTQGGSTSPSSSFKKPNEFFLDKSLYSDLCSPIDSIPQDILIKPIGIDASCRADSHLPSSATNLSGPSHPSIMARKSQHHHHHPHHHHREPETAEEFNTFLASSAPTGFLSRYRADQDRLPIIQNAPASSHQQPHYHQQQQQPSLQHDHAFPWSDPNFDNPRSILINHRSRDPN</sequence>
<dbReference type="GO" id="GO:0044183">
    <property type="term" value="F:protein folding chaperone"/>
    <property type="evidence" value="ECO:0007669"/>
    <property type="project" value="TreeGrafter"/>
</dbReference>
<feature type="compositionally biased region" description="Basic and acidic residues" evidence="1">
    <location>
        <begin position="324"/>
        <end position="342"/>
    </location>
</feature>
<organism evidence="4 6">
    <name type="scientific">Puccinia graminis f. sp. tritici</name>
    <dbReference type="NCBI Taxonomy" id="56615"/>
    <lineage>
        <taxon>Eukaryota</taxon>
        <taxon>Fungi</taxon>
        <taxon>Dikarya</taxon>
        <taxon>Basidiomycota</taxon>
        <taxon>Pucciniomycotina</taxon>
        <taxon>Pucciniomycetes</taxon>
        <taxon>Pucciniales</taxon>
        <taxon>Pucciniaceae</taxon>
        <taxon>Puccinia</taxon>
    </lineage>
</organism>
<dbReference type="GO" id="GO:0005737">
    <property type="term" value="C:cytoplasm"/>
    <property type="evidence" value="ECO:0007669"/>
    <property type="project" value="TreeGrafter"/>
</dbReference>
<protein>
    <recommendedName>
        <fullName evidence="2">J domain-containing protein</fullName>
    </recommendedName>
</protein>
<dbReference type="OrthoDB" id="10250354at2759"/>
<dbReference type="PROSITE" id="PS50076">
    <property type="entry name" value="DNAJ_2"/>
    <property type="match status" value="1"/>
</dbReference>
<feature type="compositionally biased region" description="Low complexity" evidence="1">
    <location>
        <begin position="509"/>
        <end position="527"/>
    </location>
</feature>
<feature type="compositionally biased region" description="Low complexity" evidence="1">
    <location>
        <begin position="282"/>
        <end position="306"/>
    </location>
</feature>
<dbReference type="InterPro" id="IPR036869">
    <property type="entry name" value="J_dom_sf"/>
</dbReference>
<dbReference type="Proteomes" id="UP000324748">
    <property type="component" value="Unassembled WGS sequence"/>
</dbReference>
<evidence type="ECO:0000313" key="3">
    <source>
        <dbReference type="EMBL" id="KAA1082665.1"/>
    </source>
</evidence>
<evidence type="ECO:0000313" key="4">
    <source>
        <dbReference type="EMBL" id="KAA1133437.1"/>
    </source>
</evidence>
<accession>A0A5B0S6K9</accession>
<dbReference type="CDD" id="cd06257">
    <property type="entry name" value="DnaJ"/>
    <property type="match status" value="1"/>
</dbReference>
<evidence type="ECO:0000313" key="6">
    <source>
        <dbReference type="Proteomes" id="UP000325313"/>
    </source>
</evidence>
<dbReference type="EMBL" id="VDEP01000071">
    <property type="protein sequence ID" value="KAA1133437.1"/>
    <property type="molecule type" value="Genomic_DNA"/>
</dbReference>
<feature type="domain" description="J" evidence="2">
    <location>
        <begin position="3"/>
        <end position="78"/>
    </location>
</feature>
<feature type="compositionally biased region" description="Low complexity" evidence="1">
    <location>
        <begin position="201"/>
        <end position="212"/>
    </location>
</feature>
<dbReference type="InterPro" id="IPR001623">
    <property type="entry name" value="DnaJ_domain"/>
</dbReference>
<feature type="compositionally biased region" description="Polar residues" evidence="1">
    <location>
        <begin position="439"/>
        <end position="450"/>
    </location>
</feature>
<dbReference type="Pfam" id="PF00226">
    <property type="entry name" value="DnaJ"/>
    <property type="match status" value="1"/>
</dbReference>
<dbReference type="PANTHER" id="PTHR43948:SF21">
    <property type="entry name" value="DNAJ DOMAIN-CONTAINING PROTEIN"/>
    <property type="match status" value="1"/>
</dbReference>
<evidence type="ECO:0000313" key="5">
    <source>
        <dbReference type="Proteomes" id="UP000324748"/>
    </source>
</evidence>
<comment type="caution">
    <text evidence="4">The sequence shown here is derived from an EMBL/GenBank/DDBJ whole genome shotgun (WGS) entry which is preliminary data.</text>
</comment>
<proteinExistence type="predicted"/>
<dbReference type="GO" id="GO:0005634">
    <property type="term" value="C:nucleus"/>
    <property type="evidence" value="ECO:0007669"/>
    <property type="project" value="TreeGrafter"/>
</dbReference>
<name>A0A5B0S6K9_PUCGR</name>
<reference evidence="5 6" key="1">
    <citation type="submission" date="2019-05" db="EMBL/GenBank/DDBJ databases">
        <title>Emergence of the Ug99 lineage of the wheat stem rust pathogen through somatic hybridization.</title>
        <authorList>
            <person name="Li F."/>
            <person name="Upadhyaya N.M."/>
            <person name="Sperschneider J."/>
            <person name="Matny O."/>
            <person name="Nguyen-Phuc H."/>
            <person name="Mago R."/>
            <person name="Raley C."/>
            <person name="Miller M.E."/>
            <person name="Silverstein K.A.T."/>
            <person name="Henningsen E."/>
            <person name="Hirsch C.D."/>
            <person name="Visser B."/>
            <person name="Pretorius Z.A."/>
            <person name="Steffenson B.J."/>
            <person name="Schwessinger B."/>
            <person name="Dodds P.N."/>
            <person name="Figueroa M."/>
        </authorList>
    </citation>
    <scope>NUCLEOTIDE SEQUENCE [LARGE SCALE GENOMIC DNA]</scope>
    <source>
        <strain evidence="3">21-0</strain>
        <strain evidence="4 6">Ug99</strain>
    </source>
</reference>
<dbReference type="PANTHER" id="PTHR43948">
    <property type="entry name" value="DNAJ HOMOLOG SUBFAMILY B"/>
    <property type="match status" value="1"/>
</dbReference>